<dbReference type="InterPro" id="IPR051534">
    <property type="entry name" value="CBASS_pafABC_assoc_protein"/>
</dbReference>
<evidence type="ECO:0000256" key="2">
    <source>
        <dbReference type="ARBA" id="ARBA00023163"/>
    </source>
</evidence>
<dbReference type="Proteomes" id="UP000660861">
    <property type="component" value="Unassembled WGS sequence"/>
</dbReference>
<dbReference type="Pfam" id="PF08279">
    <property type="entry name" value="HTH_11"/>
    <property type="match status" value="1"/>
</dbReference>
<sequence>MQIHRLFEMVYLLLGRRRMTARELAERFEVSERTIYRDVDALSAAGIPIYTVKGKGGGIALLDDFVLNKSLLSPEEQTEILSALEGLHAVSGQEGERLLGRLSALFQREESGWLDLDFSHWGSSPEEKERFGQLKAAILQHRRILFDYDSAVGERTRREAEPVQLCLKSRVWYLKAYCLKRESYRLFRVSRLHHLTVTDTLFSPRPQPPPPLEAPYDGKNPPPTVRLKVWVAPHFAYRVLDDFSPEMVKRREDGSLLITACFPMDNWVTGYFLSYGDGALVLEPDWLRRELAALLHRTLALYEEAPGGDPAAE</sequence>
<dbReference type="AlphaFoldDB" id="A0A926IBM3"/>
<dbReference type="InterPro" id="IPR026881">
    <property type="entry name" value="WYL_dom"/>
</dbReference>
<dbReference type="InterPro" id="IPR001034">
    <property type="entry name" value="DeoR_HTH"/>
</dbReference>
<keyword evidence="1" id="KW-0805">Transcription regulation</keyword>
<dbReference type="InterPro" id="IPR036388">
    <property type="entry name" value="WH-like_DNA-bd_sf"/>
</dbReference>
<dbReference type="Gene3D" id="1.10.10.10">
    <property type="entry name" value="Winged helix-like DNA-binding domain superfamily/Winged helix DNA-binding domain"/>
    <property type="match status" value="1"/>
</dbReference>
<dbReference type="RefSeq" id="WP_262397427.1">
    <property type="nucleotide sequence ID" value="NZ_JACRTC010000003.1"/>
</dbReference>
<name>A0A926IBM3_9FIRM</name>
<protein>
    <submittedName>
        <fullName evidence="4">YafY family transcriptional regulator</fullName>
    </submittedName>
</protein>
<evidence type="ECO:0000256" key="1">
    <source>
        <dbReference type="ARBA" id="ARBA00023015"/>
    </source>
</evidence>
<dbReference type="EMBL" id="JACRTC010000003">
    <property type="protein sequence ID" value="MBC8570332.1"/>
    <property type="molecule type" value="Genomic_DNA"/>
</dbReference>
<evidence type="ECO:0000259" key="3">
    <source>
        <dbReference type="PROSITE" id="PS51000"/>
    </source>
</evidence>
<feature type="domain" description="HTH deoR-type" evidence="3">
    <location>
        <begin position="2"/>
        <end position="60"/>
    </location>
</feature>
<keyword evidence="5" id="KW-1185">Reference proteome</keyword>
<accession>A0A926IBM3</accession>
<dbReference type="Pfam" id="PF13280">
    <property type="entry name" value="WYL"/>
    <property type="match status" value="1"/>
</dbReference>
<dbReference type="PROSITE" id="PS51000">
    <property type="entry name" value="HTH_DEOR_2"/>
    <property type="match status" value="1"/>
</dbReference>
<dbReference type="GO" id="GO:0003700">
    <property type="term" value="F:DNA-binding transcription factor activity"/>
    <property type="evidence" value="ECO:0007669"/>
    <property type="project" value="InterPro"/>
</dbReference>
<dbReference type="InterPro" id="IPR028349">
    <property type="entry name" value="PafC-like"/>
</dbReference>
<reference evidence="4" key="1">
    <citation type="submission" date="2020-08" db="EMBL/GenBank/DDBJ databases">
        <title>Genome public.</title>
        <authorList>
            <person name="Liu C."/>
            <person name="Sun Q."/>
        </authorList>
    </citation>
    <scope>NUCLEOTIDE SEQUENCE</scope>
    <source>
        <strain evidence="4">NSJ-54</strain>
    </source>
</reference>
<dbReference type="InterPro" id="IPR013196">
    <property type="entry name" value="HTH_11"/>
</dbReference>
<dbReference type="PROSITE" id="PS52050">
    <property type="entry name" value="WYL"/>
    <property type="match status" value="1"/>
</dbReference>
<dbReference type="PIRSF" id="PIRSF016838">
    <property type="entry name" value="PafC"/>
    <property type="match status" value="1"/>
</dbReference>
<comment type="caution">
    <text evidence="4">The sequence shown here is derived from an EMBL/GenBank/DDBJ whole genome shotgun (WGS) entry which is preliminary data.</text>
</comment>
<keyword evidence="2" id="KW-0804">Transcription</keyword>
<dbReference type="InterPro" id="IPR036390">
    <property type="entry name" value="WH_DNA-bd_sf"/>
</dbReference>
<dbReference type="PANTHER" id="PTHR34580:SF1">
    <property type="entry name" value="PROTEIN PAFC"/>
    <property type="match status" value="1"/>
</dbReference>
<evidence type="ECO:0000313" key="5">
    <source>
        <dbReference type="Proteomes" id="UP000660861"/>
    </source>
</evidence>
<dbReference type="PANTHER" id="PTHR34580">
    <property type="match status" value="1"/>
</dbReference>
<dbReference type="InterPro" id="IPR057727">
    <property type="entry name" value="WCX_dom"/>
</dbReference>
<evidence type="ECO:0000313" key="4">
    <source>
        <dbReference type="EMBL" id="MBC8570332.1"/>
    </source>
</evidence>
<proteinExistence type="predicted"/>
<organism evidence="4 5">
    <name type="scientific">Zongyangia hominis</name>
    <dbReference type="NCBI Taxonomy" id="2763677"/>
    <lineage>
        <taxon>Bacteria</taxon>
        <taxon>Bacillati</taxon>
        <taxon>Bacillota</taxon>
        <taxon>Clostridia</taxon>
        <taxon>Eubacteriales</taxon>
        <taxon>Oscillospiraceae</taxon>
        <taxon>Zongyangia</taxon>
    </lineage>
</organism>
<dbReference type="SUPFAM" id="SSF46785">
    <property type="entry name" value="Winged helix' DNA-binding domain"/>
    <property type="match status" value="1"/>
</dbReference>
<dbReference type="Pfam" id="PF25583">
    <property type="entry name" value="WCX"/>
    <property type="match status" value="1"/>
</dbReference>
<gene>
    <name evidence="4" type="ORF">H8709_05760</name>
</gene>